<sequence>MDTMESTSKKRMRRGQIERAILSTLAVAGVGLVAMAAPNALQLLKYADPDWMIKRDPKQRIREAANRLKKKGLVEFVREHGRVHLRITEKGRRRFGTLVSFGPLPRPKRWDGKWRLVIFDIPEKRHGLRARARGIVAGFGFVRLQDSVWAYPYDCEEAVALLKAELHIRKDLLYIIADAIEYDVPLRKEFGLPLE</sequence>
<dbReference type="InterPro" id="IPR048846">
    <property type="entry name" value="PaaX-like_central"/>
</dbReference>
<proteinExistence type="predicted"/>
<dbReference type="SUPFAM" id="SSF143430">
    <property type="entry name" value="TTP0101/SSO1404-like"/>
    <property type="match status" value="1"/>
</dbReference>
<protein>
    <recommendedName>
        <fullName evidence="1">Transcriptional repressor PaaX-like central Cas2-like domain-containing protein</fullName>
    </recommendedName>
</protein>
<dbReference type="GO" id="GO:0006351">
    <property type="term" value="P:DNA-templated transcription"/>
    <property type="evidence" value="ECO:0007669"/>
    <property type="project" value="TreeGrafter"/>
</dbReference>
<dbReference type="EMBL" id="MFLL01000007">
    <property type="protein sequence ID" value="OGG69941.1"/>
    <property type="molecule type" value="Genomic_DNA"/>
</dbReference>
<feature type="domain" description="Transcriptional repressor PaaX-like central Cas2-like" evidence="1">
    <location>
        <begin position="108"/>
        <end position="180"/>
    </location>
</feature>
<gene>
    <name evidence="2" type="ORF">A3C20_01070</name>
</gene>
<comment type="caution">
    <text evidence="2">The sequence shown here is derived from an EMBL/GenBank/DDBJ whole genome shotgun (WGS) entry which is preliminary data.</text>
</comment>
<dbReference type="SUPFAM" id="SSF46785">
    <property type="entry name" value="Winged helix' DNA-binding domain"/>
    <property type="match status" value="1"/>
</dbReference>
<evidence type="ECO:0000259" key="1">
    <source>
        <dbReference type="Pfam" id="PF20803"/>
    </source>
</evidence>
<accession>A0A1F6E8J3</accession>
<evidence type="ECO:0000313" key="2">
    <source>
        <dbReference type="EMBL" id="OGG69941.1"/>
    </source>
</evidence>
<name>A0A1F6E8J3_9BACT</name>
<dbReference type="PANTHER" id="PTHR30319:SF1">
    <property type="entry name" value="TRANSCRIPTIONAL REPRESSOR PAAX"/>
    <property type="match status" value="1"/>
</dbReference>
<dbReference type="Pfam" id="PF20803">
    <property type="entry name" value="PaaX_M"/>
    <property type="match status" value="1"/>
</dbReference>
<reference evidence="2 3" key="1">
    <citation type="journal article" date="2016" name="Nat. Commun.">
        <title>Thousands of microbial genomes shed light on interconnected biogeochemical processes in an aquifer system.</title>
        <authorList>
            <person name="Anantharaman K."/>
            <person name="Brown C.T."/>
            <person name="Hug L.A."/>
            <person name="Sharon I."/>
            <person name="Castelle C.J."/>
            <person name="Probst A.J."/>
            <person name="Thomas B.C."/>
            <person name="Singh A."/>
            <person name="Wilkins M.J."/>
            <person name="Karaoz U."/>
            <person name="Brodie E.L."/>
            <person name="Williams K.H."/>
            <person name="Hubbard S.S."/>
            <person name="Banfield J.F."/>
        </authorList>
    </citation>
    <scope>NUCLEOTIDE SEQUENCE [LARGE SCALE GENOMIC DNA]</scope>
</reference>
<dbReference type="AlphaFoldDB" id="A0A1F6E8J3"/>
<dbReference type="Proteomes" id="UP000176914">
    <property type="component" value="Unassembled WGS sequence"/>
</dbReference>
<evidence type="ECO:0000313" key="3">
    <source>
        <dbReference type="Proteomes" id="UP000176914"/>
    </source>
</evidence>
<dbReference type="PANTHER" id="PTHR30319">
    <property type="entry name" value="PHENYLACETIC ACID REGULATOR-RELATED TRANSCRIPTIONAL REPRESSOR"/>
    <property type="match status" value="1"/>
</dbReference>
<dbReference type="Gene3D" id="3.30.70.2650">
    <property type="match status" value="1"/>
</dbReference>
<organism evidence="2 3">
    <name type="scientific">Candidatus Kaiserbacteria bacterium RIFCSPHIGHO2_02_FULL_55_25</name>
    <dbReference type="NCBI Taxonomy" id="1798498"/>
    <lineage>
        <taxon>Bacteria</taxon>
        <taxon>Candidatus Kaiseribacteriota</taxon>
    </lineage>
</organism>
<dbReference type="InterPro" id="IPR036390">
    <property type="entry name" value="WH_DNA-bd_sf"/>
</dbReference>